<keyword evidence="1" id="KW-0472">Membrane</keyword>
<gene>
    <name evidence="2" type="ORF">EQG63_02030</name>
</gene>
<accession>A0A4Q1K5T0</accession>
<reference evidence="3" key="1">
    <citation type="submission" date="2019-01" db="EMBL/GenBank/DDBJ databases">
        <title>Cytophagaceae bacterium strain CAR-16.</title>
        <authorList>
            <person name="Chen W.-M."/>
        </authorList>
    </citation>
    <scope>NUCLEOTIDE SEQUENCE [LARGE SCALE GENOMIC DNA]</scope>
    <source>
        <strain evidence="3">LLJ-11</strain>
    </source>
</reference>
<evidence type="ECO:0000313" key="2">
    <source>
        <dbReference type="EMBL" id="RXR20735.1"/>
    </source>
</evidence>
<keyword evidence="3" id="KW-1185">Reference proteome</keyword>
<comment type="caution">
    <text evidence="2">The sequence shown here is derived from an EMBL/GenBank/DDBJ whole genome shotgun (WGS) entry which is preliminary data.</text>
</comment>
<protein>
    <submittedName>
        <fullName evidence="2">Ferritin-like domain-containing protein</fullName>
    </submittedName>
</protein>
<evidence type="ECO:0000256" key="1">
    <source>
        <dbReference type="SAM" id="Phobius"/>
    </source>
</evidence>
<sequence length="188" mass="22092">MKIKHPELIDLLKKAYSAERAASFAYQGHAASVKDASEKKEIRQIEIDEWNHRDEVLQIMNELEIPVSKYYEIKFYIIGKVISGSCFVIGWFMPFYFAGRLESGNVCEYFRMKQFFNSLGISKYDEILYEMGMKEKEHEIYFLGKIKDNKLLPFFEKVFSWGGNQGFNDIDLEKKYPVENSGHYCKAK</sequence>
<dbReference type="CDD" id="cd00657">
    <property type="entry name" value="Ferritin_like"/>
    <property type="match status" value="1"/>
</dbReference>
<keyword evidence="1" id="KW-1133">Transmembrane helix</keyword>
<dbReference type="SUPFAM" id="SSF47240">
    <property type="entry name" value="Ferritin-like"/>
    <property type="match status" value="1"/>
</dbReference>
<dbReference type="Proteomes" id="UP000290283">
    <property type="component" value="Unassembled WGS sequence"/>
</dbReference>
<organism evidence="2 3">
    <name type="scientific">Flavobacterium amnicola</name>
    <dbReference type="NCBI Taxonomy" id="2506422"/>
    <lineage>
        <taxon>Bacteria</taxon>
        <taxon>Pseudomonadati</taxon>
        <taxon>Bacteroidota</taxon>
        <taxon>Flavobacteriia</taxon>
        <taxon>Flavobacteriales</taxon>
        <taxon>Flavobacteriaceae</taxon>
        <taxon>Flavobacterium</taxon>
    </lineage>
</organism>
<feature type="transmembrane region" description="Helical" evidence="1">
    <location>
        <begin position="75"/>
        <end position="97"/>
    </location>
</feature>
<evidence type="ECO:0000313" key="3">
    <source>
        <dbReference type="Proteomes" id="UP000290283"/>
    </source>
</evidence>
<keyword evidence="1" id="KW-0812">Transmembrane</keyword>
<dbReference type="EMBL" id="SBKO01000001">
    <property type="protein sequence ID" value="RXR20735.1"/>
    <property type="molecule type" value="Genomic_DNA"/>
</dbReference>
<dbReference type="AlphaFoldDB" id="A0A4Q1K5T0"/>
<proteinExistence type="predicted"/>
<dbReference type="RefSeq" id="WP_129433920.1">
    <property type="nucleotide sequence ID" value="NZ_SBKO01000001.1"/>
</dbReference>
<dbReference type="InterPro" id="IPR012347">
    <property type="entry name" value="Ferritin-like"/>
</dbReference>
<dbReference type="OrthoDB" id="795832at2"/>
<name>A0A4Q1K5T0_9FLAO</name>
<dbReference type="Gene3D" id="1.20.1260.10">
    <property type="match status" value="1"/>
</dbReference>
<dbReference type="InterPro" id="IPR009078">
    <property type="entry name" value="Ferritin-like_SF"/>
</dbReference>